<keyword evidence="1" id="KW-0812">Transmembrane</keyword>
<organism evidence="3 4">
    <name type="scientific">Peronospora belbahrii</name>
    <dbReference type="NCBI Taxonomy" id="622444"/>
    <lineage>
        <taxon>Eukaryota</taxon>
        <taxon>Sar</taxon>
        <taxon>Stramenopiles</taxon>
        <taxon>Oomycota</taxon>
        <taxon>Peronosporomycetes</taxon>
        <taxon>Peronosporales</taxon>
        <taxon>Peronosporaceae</taxon>
        <taxon>Peronospora</taxon>
    </lineage>
</organism>
<dbReference type="PANTHER" id="PTHR34496:SF6">
    <property type="entry name" value="GLYCOSYLTRANSFERASE 2-LIKE DOMAIN-CONTAINING PROTEIN"/>
    <property type="match status" value="1"/>
</dbReference>
<gene>
    <name evidence="3" type="ORF">PBS003_LOCUS6190</name>
</gene>
<evidence type="ECO:0000256" key="1">
    <source>
        <dbReference type="SAM" id="Phobius"/>
    </source>
</evidence>
<feature type="signal peptide" evidence="2">
    <location>
        <begin position="1"/>
        <end position="19"/>
    </location>
</feature>
<feature type="chain" id="PRO_5043852016" description="Apple domain-containing protein" evidence="2">
    <location>
        <begin position="20"/>
        <end position="626"/>
    </location>
</feature>
<evidence type="ECO:0000313" key="3">
    <source>
        <dbReference type="EMBL" id="CAH0479555.1"/>
    </source>
</evidence>
<protein>
    <recommendedName>
        <fullName evidence="5">Apple domain-containing protein</fullName>
    </recommendedName>
</protein>
<comment type="caution">
    <text evidence="3">The sequence shown here is derived from an EMBL/GenBank/DDBJ whole genome shotgun (WGS) entry which is preliminary data.</text>
</comment>
<proteinExistence type="predicted"/>
<dbReference type="PANTHER" id="PTHR34496">
    <property type="entry name" value="GLCNAC TRANSFERASE-RELATED"/>
    <property type="match status" value="1"/>
</dbReference>
<evidence type="ECO:0008006" key="5">
    <source>
        <dbReference type="Google" id="ProtNLM"/>
    </source>
</evidence>
<reference evidence="3" key="1">
    <citation type="submission" date="2021-11" db="EMBL/GenBank/DDBJ databases">
        <authorList>
            <person name="Islam A."/>
            <person name="Islam S."/>
            <person name="Flora M.S."/>
            <person name="Rahman M."/>
            <person name="Ziaur R.M."/>
            <person name="Epstein J.H."/>
            <person name="Hassan M."/>
            <person name="Klassen M."/>
            <person name="Woodard K."/>
            <person name="Webb A."/>
            <person name="Webby R.J."/>
            <person name="El Zowalaty M.E."/>
        </authorList>
    </citation>
    <scope>NUCLEOTIDE SEQUENCE</scope>
    <source>
        <strain evidence="3">Pbs3</strain>
    </source>
</reference>
<keyword evidence="2" id="KW-0732">Signal</keyword>
<dbReference type="Pfam" id="PF11397">
    <property type="entry name" value="GlcNAc"/>
    <property type="match status" value="1"/>
</dbReference>
<feature type="transmembrane region" description="Helical" evidence="1">
    <location>
        <begin position="600"/>
        <end position="617"/>
    </location>
</feature>
<dbReference type="EMBL" id="CAKKTJ010000319">
    <property type="protein sequence ID" value="CAH0479555.1"/>
    <property type="molecule type" value="Genomic_DNA"/>
</dbReference>
<evidence type="ECO:0000256" key="2">
    <source>
        <dbReference type="SAM" id="SignalP"/>
    </source>
</evidence>
<keyword evidence="1" id="KW-0472">Membrane</keyword>
<name>A0AAU9L207_9STRA</name>
<dbReference type="Proteomes" id="UP001160483">
    <property type="component" value="Unassembled WGS sequence"/>
</dbReference>
<accession>A0AAU9L207</accession>
<keyword evidence="1" id="KW-1133">Transmembrane helix</keyword>
<evidence type="ECO:0000313" key="4">
    <source>
        <dbReference type="Proteomes" id="UP001160483"/>
    </source>
</evidence>
<sequence>MFSKNLILAGILAASLASANTLLSTQQEDTIYSLPESVEITNTRSLRAIPEPTEMDDATTWTSPTHETNPSAASTRTYRMKPYEGIAGSPKYASQCNHIGQEGGAEAAHGSQLLNLDVIVSLGVDSIQACCNACARTKLCIAFTFRPLLCVLARLKDDKSATSKNDKISTKQVGNSQQVLEVDPSVQHIPLDISQKELRPPPTKIPSTFQIHIGLSVFRDGYRCGKTFSTALKRAVYPERLRIGILEQLADGDPKCIDEYCKMAVAEWSDYPECRYKDYIQVNIRPAAEASGCTTARHQQQQMGGDEEFCLQVDGHSIFTNGWDEVMLNEWKRIDNEMAILTVYPHNLHDFIKENGDNNAPDWIPHLCSTIKGSNGLVRIVMASIKYNSEFPQLEALWGGGLSFSKCHAERNVLVDSHTPWIWDGEEFLRSIDYWTHGYDLYSPSKIGMVLYHNYSQKPEDFRNLSIRQRRSTHNRVRLLIARSFEQYMKFANQSLEGWMNETNSCGQLHWVPYSDVTEVEKIAGDGWKMKADLTFTPVQLANGLFQQPLHQVAREMEEEQVDESMQSVVDAHVKNGAKLGDEKPSVLQALYFKNKASNILAWGLLIMVFAALFVTLSNDNTSKTI</sequence>
<dbReference type="InterPro" id="IPR021067">
    <property type="entry name" value="Glycosyltransferase"/>
</dbReference>
<dbReference type="AlphaFoldDB" id="A0AAU9L207"/>